<evidence type="ECO:0000256" key="2">
    <source>
        <dbReference type="ARBA" id="ARBA00004922"/>
    </source>
</evidence>
<dbReference type="Proteomes" id="UP000001996">
    <property type="component" value="Unassembled WGS sequence"/>
</dbReference>
<evidence type="ECO:0000256" key="10">
    <source>
        <dbReference type="ARBA" id="ARBA00022989"/>
    </source>
</evidence>
<dbReference type="InParanoid" id="A5E4H1"/>
<evidence type="ECO:0000256" key="16">
    <source>
        <dbReference type="ARBA" id="ARBA00033088"/>
    </source>
</evidence>
<keyword evidence="6 20" id="KW-0328">Glycosyltransferase</keyword>
<dbReference type="VEuPathDB" id="FungiDB:LELG_04510"/>
<sequence length="455" mass="52550">MVDIIKYQGFDHVWQYSGPWLYYLLALYISLPVLAYKVLPLLFHTRRNRSRKTILIFVMGDLGHSPRMCYHALSFSKLEYNVSLCGYIESQPNYEIIDDVNIDLRPITVVKNEKDSPFLLFAMRKILVQIQDISKILWSHREDADYVMIQNPPSIPILLVVILFKLFISRHLKIIIDWHNLNYTILNLRYNNLHHPLVRITKAYEQVLARFASLNITVTKKMKSFLVDEFALEKSKIVTLYDRPGKQFQPLNEVKESGLYRKHEIFNEIKGIENYKVLVSSTSFTPDEDFNILLEALKSYEKESNTPPLLLIITGKGPLKNEFLNKVQDFKFSEKVVIKTAWLSSEDYPKILASADLGVSLHTSSSGIDLPMKIVDFFGCGIPVVSLDFPAIGELVKEGKNGVIVKTSKELGKAISNIFTNETSFRQLKAGAMEESRYRWDENWTLTLRPRFEVQ</sequence>
<comment type="catalytic activity">
    <reaction evidence="17">
        <text>an N,N'-diacetylchitobiosyl-diphospho-di-trans,poly-cis-dolichol + GDP-alpha-D-mannose = a beta-D-Man-(1-&gt;4)-beta-D-GlcNAc-(1-&gt;4)-alpha-D-GlcNAc-diphospho-di-trans,poly-cis-dolichol + GDP + H(+)</text>
        <dbReference type="Rhea" id="RHEA:13865"/>
        <dbReference type="Rhea" id="RHEA-COMP:19510"/>
        <dbReference type="Rhea" id="RHEA-COMP:19511"/>
        <dbReference type="ChEBI" id="CHEBI:15378"/>
        <dbReference type="ChEBI" id="CHEBI:57269"/>
        <dbReference type="ChEBI" id="CHEBI:57527"/>
        <dbReference type="ChEBI" id="CHEBI:58189"/>
        <dbReference type="ChEBI" id="CHEBI:58472"/>
        <dbReference type="EC" id="2.4.1.142"/>
    </reaction>
    <physiologicalReaction direction="left-to-right" evidence="17">
        <dbReference type="Rhea" id="RHEA:13866"/>
    </physiologicalReaction>
</comment>
<dbReference type="AlphaFoldDB" id="A5E4H1"/>
<feature type="domain" description="Glycosyl transferase family 1" evidence="19">
    <location>
        <begin position="267"/>
        <end position="429"/>
    </location>
</feature>
<keyword evidence="10 18" id="KW-1133">Transmembrane helix</keyword>
<evidence type="ECO:0000256" key="9">
    <source>
        <dbReference type="ARBA" id="ARBA00022824"/>
    </source>
</evidence>
<dbReference type="PANTHER" id="PTHR13036:SF0">
    <property type="entry name" value="CHITOBIOSYLDIPHOSPHODOLICHOL BETA-MANNOSYLTRANSFERASE"/>
    <property type="match status" value="1"/>
</dbReference>
<dbReference type="PANTHER" id="PTHR13036">
    <property type="entry name" value="BETA1,4 MANNOSYLTRANSFERASE"/>
    <property type="match status" value="1"/>
</dbReference>
<proteinExistence type="inferred from homology"/>
<dbReference type="HOGENOM" id="CLU_012079_0_0_1"/>
<reference evidence="20 21" key="1">
    <citation type="journal article" date="2009" name="Nature">
        <title>Evolution of pathogenicity and sexual reproduction in eight Candida genomes.</title>
        <authorList>
            <person name="Butler G."/>
            <person name="Rasmussen M.D."/>
            <person name="Lin M.F."/>
            <person name="Santos M.A."/>
            <person name="Sakthikumar S."/>
            <person name="Munro C.A."/>
            <person name="Rheinbay E."/>
            <person name="Grabherr M."/>
            <person name="Forche A."/>
            <person name="Reedy J.L."/>
            <person name="Agrafioti I."/>
            <person name="Arnaud M.B."/>
            <person name="Bates S."/>
            <person name="Brown A.J."/>
            <person name="Brunke S."/>
            <person name="Costanzo M.C."/>
            <person name="Fitzpatrick D.A."/>
            <person name="de Groot P.W."/>
            <person name="Harris D."/>
            <person name="Hoyer L.L."/>
            <person name="Hube B."/>
            <person name="Klis F.M."/>
            <person name="Kodira C."/>
            <person name="Lennard N."/>
            <person name="Logue M.E."/>
            <person name="Martin R."/>
            <person name="Neiman A.M."/>
            <person name="Nikolaou E."/>
            <person name="Quail M.A."/>
            <person name="Quinn J."/>
            <person name="Santos M.C."/>
            <person name="Schmitzberger F.F."/>
            <person name="Sherlock G."/>
            <person name="Shah P."/>
            <person name="Silverstein K.A."/>
            <person name="Skrzypek M.S."/>
            <person name="Soll D."/>
            <person name="Staggs R."/>
            <person name="Stansfield I."/>
            <person name="Stumpf M.P."/>
            <person name="Sudbery P.E."/>
            <person name="Srikantha T."/>
            <person name="Zeng Q."/>
            <person name="Berman J."/>
            <person name="Berriman M."/>
            <person name="Heitman J."/>
            <person name="Gow N.A."/>
            <person name="Lorenz M.C."/>
            <person name="Birren B.W."/>
            <person name="Kellis M."/>
            <person name="Cuomo C.A."/>
        </authorList>
    </citation>
    <scope>NUCLEOTIDE SEQUENCE [LARGE SCALE GENOMIC DNA]</scope>
    <source>
        <strain evidence="21">ATCC 11503 / BCRC 21390 / CBS 2605 / JCM 1781 / NBRC 1676 / NRRL YB-4239</strain>
    </source>
</reference>
<evidence type="ECO:0000256" key="1">
    <source>
        <dbReference type="ARBA" id="ARBA00004389"/>
    </source>
</evidence>
<keyword evidence="8 18" id="KW-0812">Transmembrane</keyword>
<comment type="similarity">
    <text evidence="3">Belongs to the glycosyltransferase group 1 family.</text>
</comment>
<evidence type="ECO:0000256" key="18">
    <source>
        <dbReference type="SAM" id="Phobius"/>
    </source>
</evidence>
<dbReference type="InterPro" id="IPR026051">
    <property type="entry name" value="ALG1-like"/>
</dbReference>
<keyword evidence="21" id="KW-1185">Reference proteome</keyword>
<dbReference type="FunCoup" id="A5E4H1">
    <property type="interactions" value="892"/>
</dbReference>
<dbReference type="Pfam" id="PF00534">
    <property type="entry name" value="Glycos_transf_1"/>
    <property type="match status" value="1"/>
</dbReference>
<dbReference type="GO" id="GO:0004578">
    <property type="term" value="F:chitobiosyldiphosphodolichol beta-mannosyltransferase activity"/>
    <property type="evidence" value="ECO:0007669"/>
    <property type="project" value="UniProtKB-EC"/>
</dbReference>
<dbReference type="EMBL" id="CH981529">
    <property type="protein sequence ID" value="EDK46329.1"/>
    <property type="molecule type" value="Genomic_DNA"/>
</dbReference>
<name>A5E4H1_LODEL</name>
<feature type="transmembrane region" description="Helical" evidence="18">
    <location>
        <begin position="20"/>
        <end position="43"/>
    </location>
</feature>
<evidence type="ECO:0000313" key="21">
    <source>
        <dbReference type="Proteomes" id="UP000001996"/>
    </source>
</evidence>
<dbReference type="EC" id="2.4.1.142" evidence="4"/>
<accession>A5E4H1</accession>
<organism evidence="20 21">
    <name type="scientific">Lodderomyces elongisporus (strain ATCC 11503 / CBS 2605 / JCM 1781 / NBRC 1676 / NRRL YB-4239)</name>
    <name type="common">Yeast</name>
    <name type="synonym">Saccharomyces elongisporus</name>
    <dbReference type="NCBI Taxonomy" id="379508"/>
    <lineage>
        <taxon>Eukaryota</taxon>
        <taxon>Fungi</taxon>
        <taxon>Dikarya</taxon>
        <taxon>Ascomycota</taxon>
        <taxon>Saccharomycotina</taxon>
        <taxon>Pichiomycetes</taxon>
        <taxon>Debaryomycetaceae</taxon>
        <taxon>Candida/Lodderomyces clade</taxon>
        <taxon>Lodderomyces</taxon>
    </lineage>
</organism>
<evidence type="ECO:0000256" key="14">
    <source>
        <dbReference type="ARBA" id="ARBA00031434"/>
    </source>
</evidence>
<protein>
    <recommendedName>
        <fullName evidence="5">Chitobiosyldiphosphodolichol beta-mannosyltransferase</fullName>
        <ecNumber evidence="4">2.4.1.142</ecNumber>
    </recommendedName>
    <alternativeName>
        <fullName evidence="13">Asparagine-linked glycosylation protein 1</fullName>
    </alternativeName>
    <alternativeName>
        <fullName evidence="15">Beta-1,4-mannosyltransferase</fullName>
    </alternativeName>
    <alternativeName>
        <fullName evidence="16">GDP-Man:GlcNAc2-PP-dolichol mannosyltransferase</fullName>
    </alternativeName>
    <alternativeName>
        <fullName evidence="14">GDP-mannose-dolichol diphosphochitobiose mannosyltransferase</fullName>
    </alternativeName>
</protein>
<dbReference type="GO" id="GO:0006488">
    <property type="term" value="P:dolichol-linked oligosaccharide biosynthetic process"/>
    <property type="evidence" value="ECO:0007669"/>
    <property type="project" value="EnsemblFungi"/>
</dbReference>
<keyword evidence="7 20" id="KW-0808">Transferase</keyword>
<evidence type="ECO:0000256" key="6">
    <source>
        <dbReference type="ARBA" id="ARBA00022676"/>
    </source>
</evidence>
<dbReference type="eggNOG" id="KOG2941">
    <property type="taxonomic scope" value="Eukaryota"/>
</dbReference>
<evidence type="ECO:0000256" key="11">
    <source>
        <dbReference type="ARBA" id="ARBA00023136"/>
    </source>
</evidence>
<keyword evidence="11 18" id="KW-0472">Membrane</keyword>
<dbReference type="OMA" id="CKLIIDW"/>
<evidence type="ECO:0000256" key="5">
    <source>
        <dbReference type="ARBA" id="ARBA00015841"/>
    </source>
</evidence>
<comment type="function">
    <text evidence="12">Participates in the formation of the lipid-linked precursor oligosaccharide for N-glycosylation. Involved in assembling the dolichol-pyrophosphate-GlcNAc(2)-Man(5) intermediate on the cytoplasmic surface of the ER.</text>
</comment>
<dbReference type="SUPFAM" id="SSF53756">
    <property type="entry name" value="UDP-Glycosyltransferase/glycogen phosphorylase"/>
    <property type="match status" value="1"/>
</dbReference>
<evidence type="ECO:0000256" key="17">
    <source>
        <dbReference type="ARBA" id="ARBA00045071"/>
    </source>
</evidence>
<evidence type="ECO:0000256" key="13">
    <source>
        <dbReference type="ARBA" id="ARBA00030745"/>
    </source>
</evidence>
<dbReference type="GO" id="GO:0098554">
    <property type="term" value="C:cytoplasmic side of endoplasmic reticulum membrane"/>
    <property type="evidence" value="ECO:0007669"/>
    <property type="project" value="EnsemblFungi"/>
</dbReference>
<evidence type="ECO:0000256" key="4">
    <source>
        <dbReference type="ARBA" id="ARBA00012611"/>
    </source>
</evidence>
<dbReference type="GeneID" id="5231524"/>
<dbReference type="OrthoDB" id="614844at2759"/>
<dbReference type="InterPro" id="IPR001296">
    <property type="entry name" value="Glyco_trans_1"/>
</dbReference>
<comment type="subcellular location">
    <subcellularLocation>
        <location evidence="1">Endoplasmic reticulum membrane</location>
        <topology evidence="1">Single-pass membrane protein</topology>
    </subcellularLocation>
</comment>
<evidence type="ECO:0000256" key="7">
    <source>
        <dbReference type="ARBA" id="ARBA00022679"/>
    </source>
</evidence>
<dbReference type="Gene3D" id="3.40.50.2000">
    <property type="entry name" value="Glycogen Phosphorylase B"/>
    <property type="match status" value="2"/>
</dbReference>
<comment type="pathway">
    <text evidence="2">Protein modification; protein glycosylation.</text>
</comment>
<evidence type="ECO:0000256" key="3">
    <source>
        <dbReference type="ARBA" id="ARBA00006122"/>
    </source>
</evidence>
<evidence type="ECO:0000259" key="19">
    <source>
        <dbReference type="Pfam" id="PF00534"/>
    </source>
</evidence>
<dbReference type="STRING" id="379508.A5E4H1"/>
<dbReference type="UniPathway" id="UPA00378"/>
<dbReference type="KEGG" id="lel:PVL30_004230"/>
<evidence type="ECO:0000313" key="20">
    <source>
        <dbReference type="EMBL" id="EDK46329.1"/>
    </source>
</evidence>
<gene>
    <name evidence="20" type="ORF">LELG_04510</name>
</gene>
<evidence type="ECO:0000256" key="8">
    <source>
        <dbReference type="ARBA" id="ARBA00022692"/>
    </source>
</evidence>
<evidence type="ECO:0000256" key="12">
    <source>
        <dbReference type="ARBA" id="ARBA00024899"/>
    </source>
</evidence>
<evidence type="ECO:0000256" key="15">
    <source>
        <dbReference type="ARBA" id="ARBA00031566"/>
    </source>
</evidence>
<keyword evidence="9" id="KW-0256">Endoplasmic reticulum</keyword>